<evidence type="ECO:0000313" key="1">
    <source>
        <dbReference type="EMBL" id="KAF5956732.1"/>
    </source>
</evidence>
<keyword evidence="2" id="KW-1185">Reference proteome</keyword>
<dbReference type="Proteomes" id="UP000593564">
    <property type="component" value="Unassembled WGS sequence"/>
</dbReference>
<dbReference type="AlphaFoldDB" id="A0A7J7HV42"/>
<dbReference type="EMBL" id="JACBKZ010000002">
    <property type="protein sequence ID" value="KAF5956732.1"/>
    <property type="molecule type" value="Genomic_DNA"/>
</dbReference>
<evidence type="ECO:0000313" key="2">
    <source>
        <dbReference type="Proteomes" id="UP000593564"/>
    </source>
</evidence>
<reference evidence="2" key="1">
    <citation type="journal article" date="2020" name="Nat. Commun.">
        <title>Genome assembly of wild tea tree DASZ reveals pedigree and selection history of tea varieties.</title>
        <authorList>
            <person name="Zhang W."/>
            <person name="Zhang Y."/>
            <person name="Qiu H."/>
            <person name="Guo Y."/>
            <person name="Wan H."/>
            <person name="Zhang X."/>
            <person name="Scossa F."/>
            <person name="Alseekh S."/>
            <person name="Zhang Q."/>
            <person name="Wang P."/>
            <person name="Xu L."/>
            <person name="Schmidt M.H."/>
            <person name="Jia X."/>
            <person name="Li D."/>
            <person name="Zhu A."/>
            <person name="Guo F."/>
            <person name="Chen W."/>
            <person name="Ni D."/>
            <person name="Usadel B."/>
            <person name="Fernie A.R."/>
            <person name="Wen W."/>
        </authorList>
    </citation>
    <scope>NUCLEOTIDE SEQUENCE [LARGE SCALE GENOMIC DNA]</scope>
    <source>
        <strain evidence="2">cv. G240</strain>
    </source>
</reference>
<reference evidence="1 2" key="2">
    <citation type="submission" date="2020-07" db="EMBL/GenBank/DDBJ databases">
        <title>Genome assembly of wild tea tree DASZ reveals pedigree and selection history of tea varieties.</title>
        <authorList>
            <person name="Zhang W."/>
        </authorList>
    </citation>
    <scope>NUCLEOTIDE SEQUENCE [LARGE SCALE GENOMIC DNA]</scope>
    <source>
        <strain evidence="2">cv. G240</strain>
        <tissue evidence="1">Leaf</tissue>
    </source>
</reference>
<comment type="caution">
    <text evidence="1">The sequence shown here is derived from an EMBL/GenBank/DDBJ whole genome shotgun (WGS) entry which is preliminary data.</text>
</comment>
<proteinExistence type="predicted"/>
<protein>
    <submittedName>
        <fullName evidence="1">Uncharacterized protein</fullName>
    </submittedName>
</protein>
<organism evidence="1 2">
    <name type="scientific">Camellia sinensis</name>
    <name type="common">Tea plant</name>
    <name type="synonym">Thea sinensis</name>
    <dbReference type="NCBI Taxonomy" id="4442"/>
    <lineage>
        <taxon>Eukaryota</taxon>
        <taxon>Viridiplantae</taxon>
        <taxon>Streptophyta</taxon>
        <taxon>Embryophyta</taxon>
        <taxon>Tracheophyta</taxon>
        <taxon>Spermatophyta</taxon>
        <taxon>Magnoliopsida</taxon>
        <taxon>eudicotyledons</taxon>
        <taxon>Gunneridae</taxon>
        <taxon>Pentapetalae</taxon>
        <taxon>asterids</taxon>
        <taxon>Ericales</taxon>
        <taxon>Theaceae</taxon>
        <taxon>Camellia</taxon>
    </lineage>
</organism>
<accession>A0A7J7HV42</accession>
<name>A0A7J7HV42_CAMSI</name>
<sequence>MIWLIKCGSGKWAIRLWQKFPWFFEKKKWSKKMGQIDLLKKEDKHKKWSRIVGRLGIQDKFYRYMRTTSVCIPPRLYPMIVQFISSAAATDNLIDFGWLDGGYWLYTFS</sequence>
<gene>
    <name evidence="1" type="ORF">HYC85_003957</name>
</gene>